<evidence type="ECO:0000256" key="1">
    <source>
        <dbReference type="SAM" id="MobiDB-lite"/>
    </source>
</evidence>
<sequence>MSAATLEKLVYMVNQIGRELDSQHPGDAAQATYDHLWHFWDPWMRSQILDHLAAGGSGLNEVARAALTKLQLSASKPRTATKATEFNKAHDHERDRDLMSDAG</sequence>
<gene>
    <name evidence="2" type="ORF">RQX22_07505</name>
</gene>
<feature type="compositionally biased region" description="Basic and acidic residues" evidence="1">
    <location>
        <begin position="85"/>
        <end position="103"/>
    </location>
</feature>
<proteinExistence type="predicted"/>
<name>A0ABU3Q6R9_9SPHN</name>
<feature type="compositionally biased region" description="Polar residues" evidence="1">
    <location>
        <begin position="75"/>
        <end position="84"/>
    </location>
</feature>
<protein>
    <submittedName>
        <fullName evidence="2">Formate dehydrogenase subunit delta</fullName>
    </submittedName>
</protein>
<evidence type="ECO:0000313" key="3">
    <source>
        <dbReference type="Proteomes" id="UP001259572"/>
    </source>
</evidence>
<accession>A0ABU3Q6R9</accession>
<evidence type="ECO:0000313" key="2">
    <source>
        <dbReference type="EMBL" id="MDT9598789.1"/>
    </source>
</evidence>
<keyword evidence="3" id="KW-1185">Reference proteome</keyword>
<dbReference type="RefSeq" id="WP_315725138.1">
    <property type="nucleotide sequence ID" value="NZ_JAVUPU010000003.1"/>
</dbReference>
<dbReference type="EMBL" id="JAVUPU010000003">
    <property type="protein sequence ID" value="MDT9598789.1"/>
    <property type="molecule type" value="Genomic_DNA"/>
</dbReference>
<organism evidence="2 3">
    <name type="scientific">Sphingosinicella rhizophila</name>
    <dbReference type="NCBI Taxonomy" id="3050082"/>
    <lineage>
        <taxon>Bacteria</taxon>
        <taxon>Pseudomonadati</taxon>
        <taxon>Pseudomonadota</taxon>
        <taxon>Alphaproteobacteria</taxon>
        <taxon>Sphingomonadales</taxon>
        <taxon>Sphingosinicellaceae</taxon>
        <taxon>Sphingosinicella</taxon>
    </lineage>
</organism>
<comment type="caution">
    <text evidence="2">The sequence shown here is derived from an EMBL/GenBank/DDBJ whole genome shotgun (WGS) entry which is preliminary data.</text>
</comment>
<dbReference type="Proteomes" id="UP001259572">
    <property type="component" value="Unassembled WGS sequence"/>
</dbReference>
<feature type="region of interest" description="Disordered" evidence="1">
    <location>
        <begin position="75"/>
        <end position="103"/>
    </location>
</feature>
<dbReference type="InterPro" id="IPR021074">
    <property type="entry name" value="Formate_DH_dsu"/>
</dbReference>
<dbReference type="Pfam" id="PF11390">
    <property type="entry name" value="FdsD"/>
    <property type="match status" value="1"/>
</dbReference>
<reference evidence="2 3" key="1">
    <citation type="submission" date="2023-05" db="EMBL/GenBank/DDBJ databases">
        <authorList>
            <person name="Guo Y."/>
        </authorList>
    </citation>
    <scope>NUCLEOTIDE SEQUENCE [LARGE SCALE GENOMIC DNA]</scope>
    <source>
        <strain evidence="2 3">GR2756</strain>
    </source>
</reference>